<dbReference type="InterPro" id="IPR000182">
    <property type="entry name" value="GNAT_dom"/>
</dbReference>
<dbReference type="Pfam" id="PF00583">
    <property type="entry name" value="Acetyltransf_1"/>
    <property type="match status" value="1"/>
</dbReference>
<gene>
    <name evidence="4" type="ORF">JAZ07_17700</name>
</gene>
<dbReference type="SUPFAM" id="SSF55729">
    <property type="entry name" value="Acyl-CoA N-acyltransferases (Nat)"/>
    <property type="match status" value="1"/>
</dbReference>
<evidence type="ECO:0000259" key="3">
    <source>
        <dbReference type="PROSITE" id="PS51186"/>
    </source>
</evidence>
<accession>A0A9E4T2F5</accession>
<dbReference type="CDD" id="cd04301">
    <property type="entry name" value="NAT_SF"/>
    <property type="match status" value="1"/>
</dbReference>
<dbReference type="Gene3D" id="3.40.630.30">
    <property type="match status" value="1"/>
</dbReference>
<name>A0A9E4T2F5_9GAMM</name>
<evidence type="ECO:0000256" key="1">
    <source>
        <dbReference type="ARBA" id="ARBA00022679"/>
    </source>
</evidence>
<dbReference type="EMBL" id="JAEPCM010000639">
    <property type="protein sequence ID" value="MCG7948180.1"/>
    <property type="molecule type" value="Genomic_DNA"/>
</dbReference>
<comment type="caution">
    <text evidence="4">The sequence shown here is derived from an EMBL/GenBank/DDBJ whole genome shotgun (WGS) entry which is preliminary data.</text>
</comment>
<evidence type="ECO:0000313" key="5">
    <source>
        <dbReference type="Proteomes" id="UP000886667"/>
    </source>
</evidence>
<evidence type="ECO:0000256" key="2">
    <source>
        <dbReference type="ARBA" id="ARBA00023315"/>
    </source>
</evidence>
<protein>
    <submittedName>
        <fullName evidence="4">N-acetyltransferase</fullName>
    </submittedName>
</protein>
<keyword evidence="1" id="KW-0808">Transferase</keyword>
<dbReference type="PANTHER" id="PTHR43877">
    <property type="entry name" value="AMINOALKYLPHOSPHONATE N-ACETYLTRANSFERASE-RELATED-RELATED"/>
    <property type="match status" value="1"/>
</dbReference>
<dbReference type="InterPro" id="IPR050832">
    <property type="entry name" value="Bact_Acetyltransf"/>
</dbReference>
<dbReference type="Proteomes" id="UP000886667">
    <property type="component" value="Unassembled WGS sequence"/>
</dbReference>
<sequence>MIIRDSVDSDLNALVELHREAFGETEGDRVARLAVELLQDSTARPLISLVASVDGLVVGHVIFSRISVEGDAERSGYILAPLAVHPAFQRRGIGTALIRRGIERLTQLKADYVLVLGNPVYYQRAGFTATHTILPPYELDYPEAWMILRLNQDGVGETKGVVRCAKALCWPELW</sequence>
<evidence type="ECO:0000313" key="4">
    <source>
        <dbReference type="EMBL" id="MCG7948180.1"/>
    </source>
</evidence>
<dbReference type="GO" id="GO:0016747">
    <property type="term" value="F:acyltransferase activity, transferring groups other than amino-acyl groups"/>
    <property type="evidence" value="ECO:0007669"/>
    <property type="project" value="InterPro"/>
</dbReference>
<proteinExistence type="predicted"/>
<organism evidence="4 5">
    <name type="scientific">Candidatus Thiodiazotropha taylori</name>
    <dbReference type="NCBI Taxonomy" id="2792791"/>
    <lineage>
        <taxon>Bacteria</taxon>
        <taxon>Pseudomonadati</taxon>
        <taxon>Pseudomonadota</taxon>
        <taxon>Gammaproteobacteria</taxon>
        <taxon>Chromatiales</taxon>
        <taxon>Sedimenticolaceae</taxon>
        <taxon>Candidatus Thiodiazotropha</taxon>
    </lineage>
</organism>
<feature type="domain" description="N-acetyltransferase" evidence="3">
    <location>
        <begin position="1"/>
        <end position="151"/>
    </location>
</feature>
<reference evidence="4" key="1">
    <citation type="journal article" date="2021" name="Proc. Natl. Acad. Sci. U.S.A.">
        <title>Global biogeography of chemosynthetic symbionts reveals both localized and globally distributed symbiont groups. .</title>
        <authorList>
            <person name="Osvatic J.T."/>
            <person name="Wilkins L.G.E."/>
            <person name="Leibrecht L."/>
            <person name="Leray M."/>
            <person name="Zauner S."/>
            <person name="Polzin J."/>
            <person name="Camacho Y."/>
            <person name="Gros O."/>
            <person name="van Gils J.A."/>
            <person name="Eisen J.A."/>
            <person name="Petersen J.M."/>
            <person name="Yuen B."/>
        </authorList>
    </citation>
    <scope>NUCLEOTIDE SEQUENCE</scope>
    <source>
        <strain evidence="4">MAGclacostrist064TRANS</strain>
    </source>
</reference>
<dbReference type="AlphaFoldDB" id="A0A9E4T2F5"/>
<dbReference type="PROSITE" id="PS51186">
    <property type="entry name" value="GNAT"/>
    <property type="match status" value="1"/>
</dbReference>
<keyword evidence="2" id="KW-0012">Acyltransferase</keyword>
<dbReference type="PANTHER" id="PTHR43877:SF1">
    <property type="entry name" value="ACETYLTRANSFERASE"/>
    <property type="match status" value="1"/>
</dbReference>
<dbReference type="InterPro" id="IPR016181">
    <property type="entry name" value="Acyl_CoA_acyltransferase"/>
</dbReference>